<evidence type="ECO:0000256" key="1">
    <source>
        <dbReference type="SAM" id="Phobius"/>
    </source>
</evidence>
<feature type="transmembrane region" description="Helical" evidence="1">
    <location>
        <begin position="12"/>
        <end position="34"/>
    </location>
</feature>
<evidence type="ECO:0000313" key="3">
    <source>
        <dbReference type="Proteomes" id="UP001497382"/>
    </source>
</evidence>
<gene>
    <name evidence="2" type="ORF">LARSCL_LOCUS22666</name>
</gene>
<name>A0AAV2C1H6_9ARAC</name>
<comment type="caution">
    <text evidence="2">The sequence shown here is derived from an EMBL/GenBank/DDBJ whole genome shotgun (WGS) entry which is preliminary data.</text>
</comment>
<organism evidence="2 3">
    <name type="scientific">Larinioides sclopetarius</name>
    <dbReference type="NCBI Taxonomy" id="280406"/>
    <lineage>
        <taxon>Eukaryota</taxon>
        <taxon>Metazoa</taxon>
        <taxon>Ecdysozoa</taxon>
        <taxon>Arthropoda</taxon>
        <taxon>Chelicerata</taxon>
        <taxon>Arachnida</taxon>
        <taxon>Araneae</taxon>
        <taxon>Araneomorphae</taxon>
        <taxon>Entelegynae</taxon>
        <taxon>Araneoidea</taxon>
        <taxon>Araneidae</taxon>
        <taxon>Larinioides</taxon>
    </lineage>
</organism>
<keyword evidence="3" id="KW-1185">Reference proteome</keyword>
<keyword evidence="1" id="KW-0472">Membrane</keyword>
<dbReference type="Proteomes" id="UP001497382">
    <property type="component" value="Unassembled WGS sequence"/>
</dbReference>
<reference evidence="2 3" key="1">
    <citation type="submission" date="2024-04" db="EMBL/GenBank/DDBJ databases">
        <authorList>
            <person name="Rising A."/>
            <person name="Reimegard J."/>
            <person name="Sonavane S."/>
            <person name="Akerstrom W."/>
            <person name="Nylinder S."/>
            <person name="Hedman E."/>
            <person name="Kallberg Y."/>
        </authorList>
    </citation>
    <scope>NUCLEOTIDE SEQUENCE [LARGE SCALE GENOMIC DNA]</scope>
</reference>
<dbReference type="EMBL" id="CAXIEN010000811">
    <property type="protein sequence ID" value="CAL1301740.1"/>
    <property type="molecule type" value="Genomic_DNA"/>
</dbReference>
<keyword evidence="1" id="KW-1133">Transmembrane helix</keyword>
<keyword evidence="1" id="KW-0812">Transmembrane</keyword>
<evidence type="ECO:0000313" key="2">
    <source>
        <dbReference type="EMBL" id="CAL1301740.1"/>
    </source>
</evidence>
<protein>
    <submittedName>
        <fullName evidence="2">Uncharacterized protein</fullName>
    </submittedName>
</protein>
<proteinExistence type="predicted"/>
<sequence length="123" mass="14356">MILLLISKLICLSIRIFFHICYYYVVCCTLNFPLSMQEKNVKNKESVSKISRFIYSRDLTPNESRESNSKCQCRQILDYQQCKLSSKLEFQHQCFEPLLHSSGIGGCQHAKRGNLPVQKKIYI</sequence>
<dbReference type="AlphaFoldDB" id="A0AAV2C1H6"/>
<accession>A0AAV2C1H6</accession>